<dbReference type="EMBL" id="MPUH01002153">
    <property type="protein sequence ID" value="OMJ65419.1"/>
    <property type="molecule type" value="Genomic_DNA"/>
</dbReference>
<name>A0A1R2ALP3_9CILI</name>
<evidence type="ECO:0000313" key="2">
    <source>
        <dbReference type="Proteomes" id="UP000187209"/>
    </source>
</evidence>
<gene>
    <name evidence="1" type="ORF">SteCoe_38254</name>
</gene>
<dbReference type="AlphaFoldDB" id="A0A1R2ALP3"/>
<accession>A0A1R2ALP3</accession>
<evidence type="ECO:0000313" key="1">
    <source>
        <dbReference type="EMBL" id="OMJ65419.1"/>
    </source>
</evidence>
<keyword evidence="2" id="KW-1185">Reference proteome</keyword>
<sequence>MRRSSEPRRQRFQNLNWISVEESTNVDNLRNTQKLQMNSLFTTTMFSAKSEKEQVSEDFPQEIFENHTKNDFAKRNAGSVIPRSSNFVNYSSGKYYCPYYIKPKDWKTINSAPRFDERKEIKKINEFYKYMHAERISPNPFKNQNFDANKTYEVTKQKISELPTLKKYKMYLVEKRIRVPAFLEDI</sequence>
<reference evidence="1 2" key="1">
    <citation type="submission" date="2016-11" db="EMBL/GenBank/DDBJ databases">
        <title>The macronuclear genome of Stentor coeruleus: a giant cell with tiny introns.</title>
        <authorList>
            <person name="Slabodnick M."/>
            <person name="Ruby J.G."/>
            <person name="Reiff S.B."/>
            <person name="Swart E.C."/>
            <person name="Gosai S."/>
            <person name="Prabakaran S."/>
            <person name="Witkowska E."/>
            <person name="Larue G.E."/>
            <person name="Fisher S."/>
            <person name="Freeman R.M."/>
            <person name="Gunawardena J."/>
            <person name="Chu W."/>
            <person name="Stover N.A."/>
            <person name="Gregory B.D."/>
            <person name="Nowacki M."/>
            <person name="Derisi J."/>
            <person name="Roy S.W."/>
            <person name="Marshall W.F."/>
            <person name="Sood P."/>
        </authorList>
    </citation>
    <scope>NUCLEOTIDE SEQUENCE [LARGE SCALE GENOMIC DNA]</scope>
    <source>
        <strain evidence="1">WM001</strain>
    </source>
</reference>
<proteinExistence type="predicted"/>
<dbReference type="Proteomes" id="UP000187209">
    <property type="component" value="Unassembled WGS sequence"/>
</dbReference>
<protein>
    <submittedName>
        <fullName evidence="1">Uncharacterized protein</fullName>
    </submittedName>
</protein>
<comment type="caution">
    <text evidence="1">The sequence shown here is derived from an EMBL/GenBank/DDBJ whole genome shotgun (WGS) entry which is preliminary data.</text>
</comment>
<organism evidence="1 2">
    <name type="scientific">Stentor coeruleus</name>
    <dbReference type="NCBI Taxonomy" id="5963"/>
    <lineage>
        <taxon>Eukaryota</taxon>
        <taxon>Sar</taxon>
        <taxon>Alveolata</taxon>
        <taxon>Ciliophora</taxon>
        <taxon>Postciliodesmatophora</taxon>
        <taxon>Heterotrichea</taxon>
        <taxon>Heterotrichida</taxon>
        <taxon>Stentoridae</taxon>
        <taxon>Stentor</taxon>
    </lineage>
</organism>